<keyword evidence="6" id="KW-0560">Oxidoreductase</keyword>
<dbReference type="InterPro" id="IPR036188">
    <property type="entry name" value="FAD/NAD-bd_sf"/>
</dbReference>
<comment type="caution">
    <text evidence="6">The sequence shown here is derived from an EMBL/GenBank/DDBJ whole genome shotgun (WGS) entry which is preliminary data.</text>
</comment>
<evidence type="ECO:0000256" key="2">
    <source>
        <dbReference type="ARBA" id="ARBA00022630"/>
    </source>
</evidence>
<dbReference type="PRINTS" id="PR00368">
    <property type="entry name" value="FADPNR"/>
</dbReference>
<dbReference type="PANTHER" id="PTHR42887">
    <property type="entry name" value="OS12G0638800 PROTEIN"/>
    <property type="match status" value="1"/>
</dbReference>
<sequence>MTQYDAIVLGAGAAGLMCAARAGQRGLRVLLLERAEQPGRKILISGGGRCNFTNLGAGPANYLSANPHFAKSALARYTARDFLDLVERHGIAWHEKTLGQLFCDGSAKQIVAMLLAECERATENGGDVTLRCGEEVTEVAAEDGYTVRTRSGEYRAQNLVIATGGPSIPKMGATGFAYELARQFGLKLVEPRPALVPLTLGGDDVLFREISGVAAPVTATANKQAFSEAALFTHRGLSGPVILQVSSYWKPGDPVSVDFLPERETGWLLAAKRATPRATLRSVLREALPHRLADILAERIGIASELGNAPDAALREAETRLARWSFHPNGSEGFAKAEVTSGGIATGELSSQTMEAKKHPGLYAIGEAVDVTGWLGGYNFQWAWASGVAAGEALGGIAASVGSP</sequence>
<dbReference type="NCBIfam" id="TIGR00275">
    <property type="entry name" value="aminoacetone oxidase family FAD-binding enzyme"/>
    <property type="match status" value="1"/>
</dbReference>
<name>A0ABT9H6T4_9SPHN</name>
<dbReference type="InterPro" id="IPR023166">
    <property type="entry name" value="BaiN-like_dom_sf"/>
</dbReference>
<dbReference type="Pfam" id="PF22780">
    <property type="entry name" value="HI0933_like_1st"/>
    <property type="match status" value="1"/>
</dbReference>
<keyword evidence="7" id="KW-1185">Reference proteome</keyword>
<keyword evidence="3" id="KW-0274">FAD</keyword>
<dbReference type="Gene3D" id="3.50.50.60">
    <property type="entry name" value="FAD/NAD(P)-binding domain"/>
    <property type="match status" value="1"/>
</dbReference>
<feature type="domain" description="RsdA/BaiN/AoA(So)-like insert" evidence="5">
    <location>
        <begin position="192"/>
        <end position="339"/>
    </location>
</feature>
<dbReference type="InterPro" id="IPR004792">
    <property type="entry name" value="BaiN-like"/>
</dbReference>
<evidence type="ECO:0000313" key="7">
    <source>
        <dbReference type="Proteomes" id="UP001235664"/>
    </source>
</evidence>
<dbReference type="PRINTS" id="PR00411">
    <property type="entry name" value="PNDRDTASEI"/>
</dbReference>
<keyword evidence="2" id="KW-0285">Flavoprotein</keyword>
<dbReference type="PANTHER" id="PTHR42887:SF2">
    <property type="entry name" value="OS12G0638800 PROTEIN"/>
    <property type="match status" value="1"/>
</dbReference>
<organism evidence="6 7">
    <name type="scientific">Qipengyuania benthica</name>
    <dbReference type="NCBI Taxonomy" id="3067651"/>
    <lineage>
        <taxon>Bacteria</taxon>
        <taxon>Pseudomonadati</taxon>
        <taxon>Pseudomonadota</taxon>
        <taxon>Alphaproteobacteria</taxon>
        <taxon>Sphingomonadales</taxon>
        <taxon>Erythrobacteraceae</taxon>
        <taxon>Qipengyuania</taxon>
    </lineage>
</organism>
<dbReference type="GO" id="GO:0016491">
    <property type="term" value="F:oxidoreductase activity"/>
    <property type="evidence" value="ECO:0007669"/>
    <property type="project" value="UniProtKB-KW"/>
</dbReference>
<comment type="cofactor">
    <cofactor evidence="1">
        <name>FAD</name>
        <dbReference type="ChEBI" id="CHEBI:57692"/>
    </cofactor>
</comment>
<dbReference type="SUPFAM" id="SSF160996">
    <property type="entry name" value="HI0933 insert domain-like"/>
    <property type="match status" value="1"/>
</dbReference>
<proteinExistence type="predicted"/>
<evidence type="ECO:0000259" key="4">
    <source>
        <dbReference type="Pfam" id="PF03486"/>
    </source>
</evidence>
<feature type="domain" description="RsdA/BaiN/AoA(So)-like Rossmann fold-like" evidence="4">
    <location>
        <begin position="5"/>
        <end position="392"/>
    </location>
</feature>
<dbReference type="Proteomes" id="UP001235664">
    <property type="component" value="Unassembled WGS sequence"/>
</dbReference>
<dbReference type="Gene3D" id="2.40.30.10">
    <property type="entry name" value="Translation factors"/>
    <property type="match status" value="1"/>
</dbReference>
<evidence type="ECO:0000313" key="6">
    <source>
        <dbReference type="EMBL" id="MDP4539029.1"/>
    </source>
</evidence>
<dbReference type="RefSeq" id="WP_305929128.1">
    <property type="nucleotide sequence ID" value="NZ_JAVAIL010000001.1"/>
</dbReference>
<protein>
    <submittedName>
        <fullName evidence="6">NAD(P)/FAD-dependent oxidoreductase</fullName>
        <ecNumber evidence="6">1.14.13.-</ecNumber>
    </submittedName>
</protein>
<dbReference type="Gene3D" id="1.10.8.260">
    <property type="entry name" value="HI0933 insert domain-like"/>
    <property type="match status" value="1"/>
</dbReference>
<dbReference type="EMBL" id="JAVAIL010000001">
    <property type="protein sequence ID" value="MDP4539029.1"/>
    <property type="molecule type" value="Genomic_DNA"/>
</dbReference>
<dbReference type="EC" id="1.14.13.-" evidence="6"/>
<accession>A0ABT9H6T4</accession>
<evidence type="ECO:0000259" key="5">
    <source>
        <dbReference type="Pfam" id="PF22780"/>
    </source>
</evidence>
<dbReference type="InterPro" id="IPR057661">
    <property type="entry name" value="RsdA/BaiN/AoA(So)_Rossmann"/>
</dbReference>
<evidence type="ECO:0000256" key="3">
    <source>
        <dbReference type="ARBA" id="ARBA00022827"/>
    </source>
</evidence>
<reference evidence="6 7" key="1">
    <citation type="submission" date="2023-08" db="EMBL/GenBank/DDBJ databases">
        <title>genomic of DY56.</title>
        <authorList>
            <person name="Wang Y."/>
        </authorList>
    </citation>
    <scope>NUCLEOTIDE SEQUENCE [LARGE SCALE GENOMIC DNA]</scope>
    <source>
        <strain evidence="6 7">DY56-A-20</strain>
    </source>
</reference>
<dbReference type="SUPFAM" id="SSF51905">
    <property type="entry name" value="FAD/NAD(P)-binding domain"/>
    <property type="match status" value="1"/>
</dbReference>
<gene>
    <name evidence="6" type="ORF">Q9K01_05250</name>
</gene>
<evidence type="ECO:0000256" key="1">
    <source>
        <dbReference type="ARBA" id="ARBA00001974"/>
    </source>
</evidence>
<dbReference type="Pfam" id="PF03486">
    <property type="entry name" value="HI0933_like"/>
    <property type="match status" value="1"/>
</dbReference>
<dbReference type="InterPro" id="IPR055178">
    <property type="entry name" value="RsdA/BaiN/AoA(So)-like_dom"/>
</dbReference>